<protein>
    <submittedName>
        <fullName evidence="1">Cytochrome P450</fullName>
    </submittedName>
</protein>
<sequence>MLETFFSGLASISTANLVSSAVICTALYLAGVAVYRLYLSPISHFPGPRLAALTWAYEFYYDWVLPGKYYERVAEMHRQYGSIVRVTPDELHILDPLYYDGVYVTAATRRTDVPYDFGLGTGFHDIARNAQSHDDHRGNYRFLKAFFSRASITRLEGLTTERLDRLDARLREWVDAAEPVNLTYAMYSYVTGESVGYIISSMLFEEPCDFLSDPGFNGSWFEKLKHGMVNVPLFAFMPWLPRIIALPLVSYLFDREKRWAVFDERTQRQQMTRRDRPSDATSTRSGKTLFDELVRQNQTKVPFDADVCREVAQVRLDGSPFNQKNKKRKNERKNERKKSSKKVQS</sequence>
<reference evidence="1" key="1">
    <citation type="submission" date="2018-02" db="EMBL/GenBank/DDBJ databases">
        <title>The genomes of Aspergillus section Nigri reveals drivers in fungal speciation.</title>
        <authorList>
            <consortium name="DOE Joint Genome Institute"/>
            <person name="Vesth T.C."/>
            <person name="Nybo J."/>
            <person name="Theobald S."/>
            <person name="Brandl J."/>
            <person name="Frisvad J.C."/>
            <person name="Nielsen K.F."/>
            <person name="Lyhne E.K."/>
            <person name="Kogle M.E."/>
            <person name="Kuo A."/>
            <person name="Riley R."/>
            <person name="Clum A."/>
            <person name="Nolan M."/>
            <person name="Lipzen A."/>
            <person name="Salamov A."/>
            <person name="Henrissat B."/>
            <person name="Wiebenga A."/>
            <person name="De vries R.P."/>
            <person name="Grigoriev I.V."/>
            <person name="Mortensen U.H."/>
            <person name="Andersen M.R."/>
            <person name="Baker S.E."/>
        </authorList>
    </citation>
    <scope>NUCLEOTIDE SEQUENCE</scope>
    <source>
        <strain evidence="1">CBS 621.78</strain>
    </source>
</reference>
<name>A0ACD1GPS7_9EURO</name>
<evidence type="ECO:0000313" key="1">
    <source>
        <dbReference type="EMBL" id="RAH51212.1"/>
    </source>
</evidence>
<gene>
    <name evidence="1" type="ORF">BO95DRAFT_350932</name>
</gene>
<dbReference type="EMBL" id="KZ825311">
    <property type="protein sequence ID" value="RAH51212.1"/>
    <property type="molecule type" value="Genomic_DNA"/>
</dbReference>
<dbReference type="Proteomes" id="UP000249057">
    <property type="component" value="Unassembled WGS sequence"/>
</dbReference>
<proteinExistence type="predicted"/>
<organism evidence="1 2">
    <name type="scientific">Aspergillus brunneoviolaceus CBS 621.78</name>
    <dbReference type="NCBI Taxonomy" id="1450534"/>
    <lineage>
        <taxon>Eukaryota</taxon>
        <taxon>Fungi</taxon>
        <taxon>Dikarya</taxon>
        <taxon>Ascomycota</taxon>
        <taxon>Pezizomycotina</taxon>
        <taxon>Eurotiomycetes</taxon>
        <taxon>Eurotiomycetidae</taxon>
        <taxon>Eurotiales</taxon>
        <taxon>Aspergillaceae</taxon>
        <taxon>Aspergillus</taxon>
        <taxon>Aspergillus subgen. Circumdati</taxon>
    </lineage>
</organism>
<accession>A0ACD1GPS7</accession>
<keyword evidence="2" id="KW-1185">Reference proteome</keyword>
<evidence type="ECO:0000313" key="2">
    <source>
        <dbReference type="Proteomes" id="UP000249057"/>
    </source>
</evidence>